<feature type="domain" description="Glyoxalase-like" evidence="2">
    <location>
        <begin position="68"/>
        <end position="256"/>
    </location>
</feature>
<sequence length="365" mass="38544">MRGSSAAKSLRASCSPAPRSPAASSTPRRWRSDPPVPRPERDPRGPAVTPIPTLVRAIAGGPPAGRGVDHVVVVGHALDRLSDAWHRLGFRTTEIGVHPWGTINRTIRFDHSFVELLAIAEPGRIPPTESGAFSFGGFVADRLARRGEGLAMLALASDDPDADRAAFAAAGLGLAAPFGFERQAVAEDGSERTVGFDLTFATLRGSRIGESCDAGFFTCRHRVPDDFWDAVPPRHPNTAVGLSAIVAVAPDPADYHIDLEAFAGLRALRASSFGLALDLPRGTLEVLTPAAFRWRHGADSLPIEPRGLSLAGLRFAVADFGEAAAQLIAGGFPVLDRAESFVVADVAGVAVAFEPASPRPPQELR</sequence>
<dbReference type="InterPro" id="IPR029068">
    <property type="entry name" value="Glyas_Bleomycin-R_OHBP_Dase"/>
</dbReference>
<organism evidence="3 4">
    <name type="scientific">Siculibacillus lacustris</name>
    <dbReference type="NCBI Taxonomy" id="1549641"/>
    <lineage>
        <taxon>Bacteria</taxon>
        <taxon>Pseudomonadati</taxon>
        <taxon>Pseudomonadota</taxon>
        <taxon>Alphaproteobacteria</taxon>
        <taxon>Hyphomicrobiales</taxon>
        <taxon>Ancalomicrobiaceae</taxon>
        <taxon>Siculibacillus</taxon>
    </lineage>
</organism>
<dbReference type="InterPro" id="IPR025870">
    <property type="entry name" value="Glyoxalase-like_dom"/>
</dbReference>
<keyword evidence="4" id="KW-1185">Reference proteome</keyword>
<protein>
    <submittedName>
        <fullName evidence="3">VOC family protein</fullName>
    </submittedName>
</protein>
<evidence type="ECO:0000256" key="1">
    <source>
        <dbReference type="SAM" id="MobiDB-lite"/>
    </source>
</evidence>
<dbReference type="PANTHER" id="PTHR40265:SF1">
    <property type="entry name" value="GLYOXALASE-LIKE DOMAIN-CONTAINING PROTEIN"/>
    <property type="match status" value="1"/>
</dbReference>
<proteinExistence type="predicted"/>
<dbReference type="Pfam" id="PF13468">
    <property type="entry name" value="Glyoxalase_3"/>
    <property type="match status" value="1"/>
</dbReference>
<reference evidence="3 4" key="1">
    <citation type="submission" date="2019-02" db="EMBL/GenBank/DDBJ databases">
        <title>Siculibacillus lacustris gen. nov., sp. nov., a new rosette-forming bacterium isolated from a freshwater crater lake (Lake St. Ana, Romania).</title>
        <authorList>
            <person name="Felfoldi T."/>
            <person name="Marton Z."/>
            <person name="Szabo A."/>
            <person name="Mentes A."/>
            <person name="Boka K."/>
            <person name="Marialigeti K."/>
            <person name="Mathe I."/>
            <person name="Koncz M."/>
            <person name="Schumann P."/>
            <person name="Toth E."/>
        </authorList>
    </citation>
    <scope>NUCLEOTIDE SEQUENCE [LARGE SCALE GENOMIC DNA]</scope>
    <source>
        <strain evidence="3 4">SA-279</strain>
    </source>
</reference>
<dbReference type="AlphaFoldDB" id="A0A4Q9VN20"/>
<evidence type="ECO:0000313" key="3">
    <source>
        <dbReference type="EMBL" id="TBW37032.1"/>
    </source>
</evidence>
<dbReference type="Gene3D" id="3.10.180.10">
    <property type="entry name" value="2,3-Dihydroxybiphenyl 1,2-Dioxygenase, domain 1"/>
    <property type="match status" value="1"/>
</dbReference>
<name>A0A4Q9VN20_9HYPH</name>
<dbReference type="Proteomes" id="UP000292781">
    <property type="component" value="Unassembled WGS sequence"/>
</dbReference>
<dbReference type="OrthoDB" id="9812467at2"/>
<accession>A0A4Q9VN20</accession>
<dbReference type="PANTHER" id="PTHR40265">
    <property type="entry name" value="BLL2707 PROTEIN"/>
    <property type="match status" value="1"/>
</dbReference>
<feature type="region of interest" description="Disordered" evidence="1">
    <location>
        <begin position="1"/>
        <end position="51"/>
    </location>
</feature>
<comment type="caution">
    <text evidence="3">The sequence shown here is derived from an EMBL/GenBank/DDBJ whole genome shotgun (WGS) entry which is preliminary data.</text>
</comment>
<gene>
    <name evidence="3" type="ORF">EYW49_12845</name>
</gene>
<feature type="compositionally biased region" description="Low complexity" evidence="1">
    <location>
        <begin position="9"/>
        <end position="27"/>
    </location>
</feature>
<evidence type="ECO:0000259" key="2">
    <source>
        <dbReference type="Pfam" id="PF13468"/>
    </source>
</evidence>
<dbReference type="SUPFAM" id="SSF54593">
    <property type="entry name" value="Glyoxalase/Bleomycin resistance protein/Dihydroxybiphenyl dioxygenase"/>
    <property type="match status" value="1"/>
</dbReference>
<dbReference type="EMBL" id="SJFN01000017">
    <property type="protein sequence ID" value="TBW37032.1"/>
    <property type="molecule type" value="Genomic_DNA"/>
</dbReference>
<evidence type="ECO:0000313" key="4">
    <source>
        <dbReference type="Proteomes" id="UP000292781"/>
    </source>
</evidence>